<feature type="compositionally biased region" description="Polar residues" evidence="1">
    <location>
        <begin position="42"/>
        <end position="58"/>
    </location>
</feature>
<protein>
    <submittedName>
        <fullName evidence="2">Uncharacterized protein</fullName>
    </submittedName>
</protein>
<proteinExistence type="predicted"/>
<name>A0A402C525_RHOWR</name>
<feature type="compositionally biased region" description="Polar residues" evidence="1">
    <location>
        <begin position="1"/>
        <end position="10"/>
    </location>
</feature>
<organism evidence="2 3">
    <name type="scientific">Rhodococcus wratislaviensis</name>
    <name type="common">Tsukamurella wratislaviensis</name>
    <dbReference type="NCBI Taxonomy" id="44752"/>
    <lineage>
        <taxon>Bacteria</taxon>
        <taxon>Bacillati</taxon>
        <taxon>Actinomycetota</taxon>
        <taxon>Actinomycetes</taxon>
        <taxon>Mycobacteriales</taxon>
        <taxon>Nocardiaceae</taxon>
        <taxon>Rhodococcus</taxon>
    </lineage>
</organism>
<keyword evidence="3" id="KW-1185">Reference proteome</keyword>
<dbReference type="EMBL" id="BHYM01000021">
    <property type="protein sequence ID" value="GCE38720.1"/>
    <property type="molecule type" value="Genomic_DNA"/>
</dbReference>
<dbReference type="AlphaFoldDB" id="A0A402C525"/>
<sequence length="73" mass="8013">MQRGRTQGSPGRNRECGRKSAPREGVERARCHPGANLRGRRNQQQSMSATASMPTAINANSWRTWCTAASDTP</sequence>
<dbReference type="Proteomes" id="UP000287519">
    <property type="component" value="Unassembled WGS sequence"/>
</dbReference>
<accession>A0A402C525</accession>
<reference evidence="2 3" key="1">
    <citation type="submission" date="2018-11" db="EMBL/GenBank/DDBJ databases">
        <title>Microbial catabolism of amino acid.</title>
        <authorList>
            <person name="Hibi M."/>
            <person name="Ogawa J."/>
        </authorList>
    </citation>
    <scope>NUCLEOTIDE SEQUENCE [LARGE SCALE GENOMIC DNA]</scope>
    <source>
        <strain evidence="2 3">C31-06</strain>
    </source>
</reference>
<feature type="region of interest" description="Disordered" evidence="1">
    <location>
        <begin position="1"/>
        <end position="58"/>
    </location>
</feature>
<gene>
    <name evidence="2" type="ORF">Rhow_002244</name>
</gene>
<evidence type="ECO:0000313" key="3">
    <source>
        <dbReference type="Proteomes" id="UP000287519"/>
    </source>
</evidence>
<feature type="compositionally biased region" description="Basic and acidic residues" evidence="1">
    <location>
        <begin position="12"/>
        <end position="30"/>
    </location>
</feature>
<evidence type="ECO:0000313" key="2">
    <source>
        <dbReference type="EMBL" id="GCE38720.1"/>
    </source>
</evidence>
<evidence type="ECO:0000256" key="1">
    <source>
        <dbReference type="SAM" id="MobiDB-lite"/>
    </source>
</evidence>
<comment type="caution">
    <text evidence="2">The sequence shown here is derived from an EMBL/GenBank/DDBJ whole genome shotgun (WGS) entry which is preliminary data.</text>
</comment>